<dbReference type="SUPFAM" id="SSF46565">
    <property type="entry name" value="Chaperone J-domain"/>
    <property type="match status" value="1"/>
</dbReference>
<feature type="transmembrane region" description="Helical" evidence="2">
    <location>
        <begin position="190"/>
        <end position="210"/>
    </location>
</feature>
<dbReference type="Pfam" id="PF00226">
    <property type="entry name" value="DnaJ"/>
    <property type="match status" value="1"/>
</dbReference>
<sequence length="222" mass="24994">MPYTGREGAMTIPLRSFPAATMQSPFDILGVRDDASRREINAAYRKLAKKFHPDVEGGDGDRFQEITEAYNALTVRPARGAVEARRPARPVAPEPEEAFGPRQWLITLLRRHTFGALAVFAFLFGLFLLDWGDGIHEDFTPGLLLAGSAAILLSVGFFANRKHVYVDLPDAVERAIISVARFLFDMLVRVYLMLVLVFSVIALLALINWVKRHFLHFLPMHF</sequence>
<dbReference type="EMBL" id="BSEC01000001">
    <property type="protein sequence ID" value="GLI92729.1"/>
    <property type="molecule type" value="Genomic_DNA"/>
</dbReference>
<feature type="transmembrane region" description="Helical" evidence="2">
    <location>
        <begin position="112"/>
        <end position="129"/>
    </location>
</feature>
<proteinExistence type="predicted"/>
<keyword evidence="1" id="KW-0143">Chaperone</keyword>
<dbReference type="PANTHER" id="PTHR44360:SF1">
    <property type="entry name" value="DNAJ HOMOLOG SUBFAMILY B MEMBER 9"/>
    <property type="match status" value="1"/>
</dbReference>
<evidence type="ECO:0000313" key="4">
    <source>
        <dbReference type="EMBL" id="GLI92729.1"/>
    </source>
</evidence>
<dbReference type="AlphaFoldDB" id="A0A9W6GTF8"/>
<keyword evidence="5" id="KW-1185">Reference proteome</keyword>
<dbReference type="Proteomes" id="UP001144323">
    <property type="component" value="Unassembled WGS sequence"/>
</dbReference>
<dbReference type="SMART" id="SM00271">
    <property type="entry name" value="DnaJ"/>
    <property type="match status" value="1"/>
</dbReference>
<organism evidence="4 5">
    <name type="scientific">Methylocystis echinoides</name>
    <dbReference type="NCBI Taxonomy" id="29468"/>
    <lineage>
        <taxon>Bacteria</taxon>
        <taxon>Pseudomonadati</taxon>
        <taxon>Pseudomonadota</taxon>
        <taxon>Alphaproteobacteria</taxon>
        <taxon>Hyphomicrobiales</taxon>
        <taxon>Methylocystaceae</taxon>
        <taxon>Methylocystis</taxon>
    </lineage>
</organism>
<keyword evidence="2" id="KW-0472">Membrane</keyword>
<feature type="domain" description="J" evidence="3">
    <location>
        <begin position="24"/>
        <end position="86"/>
    </location>
</feature>
<dbReference type="InterPro" id="IPR051948">
    <property type="entry name" value="Hsp70_co-chaperone_J-domain"/>
</dbReference>
<comment type="caution">
    <text evidence="4">The sequence shown here is derived from an EMBL/GenBank/DDBJ whole genome shotgun (WGS) entry which is preliminary data.</text>
</comment>
<keyword evidence="2" id="KW-1133">Transmembrane helix</keyword>
<name>A0A9W6GTF8_9HYPH</name>
<evidence type="ECO:0000259" key="3">
    <source>
        <dbReference type="PROSITE" id="PS50076"/>
    </source>
</evidence>
<gene>
    <name evidence="4" type="ORF">LMG27198_17210</name>
</gene>
<evidence type="ECO:0000256" key="2">
    <source>
        <dbReference type="SAM" id="Phobius"/>
    </source>
</evidence>
<dbReference type="GO" id="GO:0051787">
    <property type="term" value="F:misfolded protein binding"/>
    <property type="evidence" value="ECO:0007669"/>
    <property type="project" value="TreeGrafter"/>
</dbReference>
<dbReference type="InterPro" id="IPR036869">
    <property type="entry name" value="J_dom_sf"/>
</dbReference>
<feature type="transmembrane region" description="Helical" evidence="2">
    <location>
        <begin position="141"/>
        <end position="159"/>
    </location>
</feature>
<protein>
    <recommendedName>
        <fullName evidence="3">J domain-containing protein</fullName>
    </recommendedName>
</protein>
<dbReference type="GO" id="GO:0051087">
    <property type="term" value="F:protein-folding chaperone binding"/>
    <property type="evidence" value="ECO:0007669"/>
    <property type="project" value="TreeGrafter"/>
</dbReference>
<evidence type="ECO:0000256" key="1">
    <source>
        <dbReference type="ARBA" id="ARBA00023186"/>
    </source>
</evidence>
<dbReference type="PANTHER" id="PTHR44360">
    <property type="entry name" value="DNAJ HOMOLOG SUBFAMILY B MEMBER 9"/>
    <property type="match status" value="1"/>
</dbReference>
<dbReference type="CDD" id="cd06257">
    <property type="entry name" value="DnaJ"/>
    <property type="match status" value="1"/>
</dbReference>
<dbReference type="PRINTS" id="PR00625">
    <property type="entry name" value="JDOMAIN"/>
</dbReference>
<dbReference type="PROSITE" id="PS50076">
    <property type="entry name" value="DNAJ_2"/>
    <property type="match status" value="1"/>
</dbReference>
<dbReference type="Gene3D" id="1.10.287.110">
    <property type="entry name" value="DnaJ domain"/>
    <property type="match status" value="1"/>
</dbReference>
<accession>A0A9W6GTF8</accession>
<dbReference type="InterPro" id="IPR001623">
    <property type="entry name" value="DnaJ_domain"/>
</dbReference>
<reference evidence="4" key="1">
    <citation type="journal article" date="2023" name="Int. J. Syst. Evol. Microbiol.">
        <title>Methylocystis iwaonis sp. nov., a type II methane-oxidizing bacterium from surface soil of a rice paddy field in Japan, and emended description of the genus Methylocystis (ex Whittenbury et al. 1970) Bowman et al. 1993.</title>
        <authorList>
            <person name="Kaise H."/>
            <person name="Sawadogo J.B."/>
            <person name="Alam M.S."/>
            <person name="Ueno C."/>
            <person name="Dianou D."/>
            <person name="Shinjo R."/>
            <person name="Asakawa S."/>
        </authorList>
    </citation>
    <scope>NUCLEOTIDE SEQUENCE</scope>
    <source>
        <strain evidence="4">LMG27198</strain>
    </source>
</reference>
<evidence type="ECO:0000313" key="5">
    <source>
        <dbReference type="Proteomes" id="UP001144323"/>
    </source>
</evidence>
<dbReference type="GO" id="GO:0036503">
    <property type="term" value="P:ERAD pathway"/>
    <property type="evidence" value="ECO:0007669"/>
    <property type="project" value="TreeGrafter"/>
</dbReference>
<keyword evidence="2" id="KW-0812">Transmembrane</keyword>